<dbReference type="SUPFAM" id="SSF53756">
    <property type="entry name" value="UDP-Glycosyltransferase/glycogen phosphorylase"/>
    <property type="match status" value="1"/>
</dbReference>
<dbReference type="Gene3D" id="3.40.50.2000">
    <property type="entry name" value="Glycogen Phosphorylase B"/>
    <property type="match status" value="2"/>
</dbReference>
<dbReference type="Proteomes" id="UP000673975">
    <property type="component" value="Unassembled WGS sequence"/>
</dbReference>
<dbReference type="PANTHER" id="PTHR46401">
    <property type="entry name" value="GLYCOSYLTRANSFERASE WBBK-RELATED"/>
    <property type="match status" value="1"/>
</dbReference>
<reference evidence="4" key="1">
    <citation type="submission" date="2021-02" db="EMBL/GenBank/DDBJ databases">
        <title>Natronogracilivirga saccharolytica gen. nov. sp. nov. a new anaerobic, haloalkiliphilic carbohydrate-fermenting bacterium from soda lake and proposing of Cyclonatronumiaceae fam. nov. in the phylum Balneolaeota.</title>
        <authorList>
            <person name="Zhilina T.N."/>
            <person name="Sorokin D.Y."/>
            <person name="Zavarzina D.G."/>
            <person name="Toshchakov S.V."/>
            <person name="Kublanov I.V."/>
        </authorList>
    </citation>
    <scope>NUCLEOTIDE SEQUENCE</scope>
    <source>
        <strain evidence="4">Z-1702</strain>
    </source>
</reference>
<evidence type="ECO:0000256" key="1">
    <source>
        <dbReference type="ARBA" id="ARBA00022679"/>
    </source>
</evidence>
<gene>
    <name evidence="4" type="ORF">NATSA_12600</name>
</gene>
<keyword evidence="1" id="KW-0808">Transferase</keyword>
<dbReference type="EMBL" id="JAFIDN010000011">
    <property type="protein sequence ID" value="MBP3193507.1"/>
    <property type="molecule type" value="Genomic_DNA"/>
</dbReference>
<keyword evidence="5" id="KW-1185">Reference proteome</keyword>
<dbReference type="GO" id="GO:0016757">
    <property type="term" value="F:glycosyltransferase activity"/>
    <property type="evidence" value="ECO:0007669"/>
    <property type="project" value="InterPro"/>
</dbReference>
<accession>A0A8J7RLF9</accession>
<organism evidence="4 5">
    <name type="scientific">Natronogracilivirga saccharolytica</name>
    <dbReference type="NCBI Taxonomy" id="2812953"/>
    <lineage>
        <taxon>Bacteria</taxon>
        <taxon>Pseudomonadati</taxon>
        <taxon>Balneolota</taxon>
        <taxon>Balneolia</taxon>
        <taxon>Balneolales</taxon>
        <taxon>Cyclonatronaceae</taxon>
        <taxon>Natronogracilivirga</taxon>
    </lineage>
</organism>
<dbReference type="GO" id="GO:0009103">
    <property type="term" value="P:lipopolysaccharide biosynthetic process"/>
    <property type="evidence" value="ECO:0007669"/>
    <property type="project" value="TreeGrafter"/>
</dbReference>
<dbReference type="RefSeq" id="WP_210512964.1">
    <property type="nucleotide sequence ID" value="NZ_JAFIDN010000011.1"/>
</dbReference>
<dbReference type="Pfam" id="PF13439">
    <property type="entry name" value="Glyco_transf_4"/>
    <property type="match status" value="1"/>
</dbReference>
<comment type="caution">
    <text evidence="4">The sequence shown here is derived from an EMBL/GenBank/DDBJ whole genome shotgun (WGS) entry which is preliminary data.</text>
</comment>
<dbReference type="Pfam" id="PF00534">
    <property type="entry name" value="Glycos_transf_1"/>
    <property type="match status" value="1"/>
</dbReference>
<feature type="domain" description="Glycosyltransferase subfamily 4-like N-terminal" evidence="3">
    <location>
        <begin position="68"/>
        <end position="181"/>
    </location>
</feature>
<dbReference type="InterPro" id="IPR001296">
    <property type="entry name" value="Glyco_trans_1"/>
</dbReference>
<proteinExistence type="predicted"/>
<dbReference type="PANTHER" id="PTHR46401:SF2">
    <property type="entry name" value="GLYCOSYLTRANSFERASE WBBK-RELATED"/>
    <property type="match status" value="1"/>
</dbReference>
<evidence type="ECO:0000259" key="3">
    <source>
        <dbReference type="Pfam" id="PF13439"/>
    </source>
</evidence>
<dbReference type="CDD" id="cd03809">
    <property type="entry name" value="GT4_MtfB-like"/>
    <property type="match status" value="1"/>
</dbReference>
<sequence length="693" mass="79240">MISKEVMFVTFIHNSLAMRIFLDATTISPVQSGTGAYTRNLLQSLPHVSGAEHVYAAVGPETGKFLSLPEKTTLLNKHCSPHRVLNHQLIGNRDRIPADLAIFPNYFMPLFWEIPSAVTVHDLSFLSHPHYYSFKMRQWYRRRIRHSVDKASLFLTVSEASARQINRHLGVPYDRILVHPPCWLESKPIVPHEQRSKTLLYLGNMEPKKNILTLIEAFNRSGLTQYCLELVGKLHAGGSWARAFRHLADASDRVTWTGYLSDDEVKRRLSEAFGFINLSHIEGFGLPHAEALSCGTPCLISHDAAMQEVSGGRSLVTDPDDTAQIAGQMRALAEYDFDKAREHAAEMWERFSRKKYMESLEKITNRLTSENAPLFPGFGAGRPNKTTAVLATASYAAVFGEPLSVSKMYLAFPLPVTAEREVRNEAARLAKQYPGLVSMRRGQFHILQPDAVSNIRKLDGQKVHSLVRRRHQLLLRLLGRVPLIRAVYYSGGTAHQTSLYDKPDLDLFIVTRKNSVWISYLIIRLLSMMMLRKDSCCSNYLVDEHAQEIFWQRDYYTAFQLLFLKQVFRKPGTRHIRQCNPWIRQFFPNAPVTYNTAENTHESENKSAGTKSLISGLVFAANLAVMRLFAKKWEMNGRKNRSGGLMWDAFRIKLHSNDHRPWVYRIYDHILQNTLSRIRSSNRENVRKVSGSW</sequence>
<evidence type="ECO:0000313" key="4">
    <source>
        <dbReference type="EMBL" id="MBP3193507.1"/>
    </source>
</evidence>
<dbReference type="AlphaFoldDB" id="A0A8J7RLF9"/>
<evidence type="ECO:0000313" key="5">
    <source>
        <dbReference type="Proteomes" id="UP000673975"/>
    </source>
</evidence>
<name>A0A8J7RLF9_9BACT</name>
<feature type="domain" description="Glycosyl transferase family 1" evidence="2">
    <location>
        <begin position="188"/>
        <end position="339"/>
    </location>
</feature>
<evidence type="ECO:0000259" key="2">
    <source>
        <dbReference type="Pfam" id="PF00534"/>
    </source>
</evidence>
<dbReference type="InterPro" id="IPR028098">
    <property type="entry name" value="Glyco_trans_4-like_N"/>
</dbReference>
<protein>
    <submittedName>
        <fullName evidence="4">Glycosyltransferase family 4 protein</fullName>
    </submittedName>
</protein>